<dbReference type="EMBL" id="CAJVQA010000895">
    <property type="protein sequence ID" value="CAG8494956.1"/>
    <property type="molecule type" value="Genomic_DNA"/>
</dbReference>
<proteinExistence type="predicted"/>
<dbReference type="AlphaFoldDB" id="A0A9N8ZH30"/>
<gene>
    <name evidence="1" type="ORF">CPELLU_LOCUS2168</name>
</gene>
<name>A0A9N8ZH30_9GLOM</name>
<comment type="caution">
    <text evidence="1">The sequence shown here is derived from an EMBL/GenBank/DDBJ whole genome shotgun (WGS) entry which is preliminary data.</text>
</comment>
<organism evidence="1 2">
    <name type="scientific">Cetraspora pellucida</name>
    <dbReference type="NCBI Taxonomy" id="1433469"/>
    <lineage>
        <taxon>Eukaryota</taxon>
        <taxon>Fungi</taxon>
        <taxon>Fungi incertae sedis</taxon>
        <taxon>Mucoromycota</taxon>
        <taxon>Glomeromycotina</taxon>
        <taxon>Glomeromycetes</taxon>
        <taxon>Diversisporales</taxon>
        <taxon>Gigasporaceae</taxon>
        <taxon>Cetraspora</taxon>
    </lineage>
</organism>
<evidence type="ECO:0000313" key="2">
    <source>
        <dbReference type="Proteomes" id="UP000789759"/>
    </source>
</evidence>
<protein>
    <submittedName>
        <fullName evidence="1">21405_t:CDS:1</fullName>
    </submittedName>
</protein>
<reference evidence="1" key="1">
    <citation type="submission" date="2021-06" db="EMBL/GenBank/DDBJ databases">
        <authorList>
            <person name="Kallberg Y."/>
            <person name="Tangrot J."/>
            <person name="Rosling A."/>
        </authorList>
    </citation>
    <scope>NUCLEOTIDE SEQUENCE</scope>
    <source>
        <strain evidence="1">FL966</strain>
    </source>
</reference>
<dbReference type="Proteomes" id="UP000789759">
    <property type="component" value="Unassembled WGS sequence"/>
</dbReference>
<evidence type="ECO:0000313" key="1">
    <source>
        <dbReference type="EMBL" id="CAG8494956.1"/>
    </source>
</evidence>
<accession>A0A9N8ZH30</accession>
<keyword evidence="2" id="KW-1185">Reference proteome</keyword>
<sequence>MASNPLPTFLGKHDKSISDFLAHLRAELEGRNINVADRAGGSLAERVITKSLLYSCMREKALEWYDENITTKQNFELHNLLDNTGQANIQAVATHTGAQLGNQALHEANTEDIGEDITFNELSKKLAKIELIRMVRVKRNKGGSHIYETEQAISQPHYSSIASAISDAIPQQPVAEMQKIIQNVLAKQQAESDTKFEKLKAKFETKMTQQSKKSYPPVLLKDYEQMHNFYEAQYTPPDSEDNDKDNEGSKFGAVNNATIKAFEWKNNKQSNFAIKSNNSKHITKSLGWITDVLVSIKDKAKKTVTVSENFAHIDNGEPEPMLCIDITWI</sequence>